<protein>
    <recommendedName>
        <fullName evidence="12">Methyl-accepting chemotaxis protein</fullName>
    </recommendedName>
</protein>
<dbReference type="PROSITE" id="PS50192">
    <property type="entry name" value="T_SNARE"/>
    <property type="match status" value="1"/>
</dbReference>
<dbReference type="GO" id="GO:0007165">
    <property type="term" value="P:signal transduction"/>
    <property type="evidence" value="ECO:0007669"/>
    <property type="project" value="UniProtKB-KW"/>
</dbReference>
<dbReference type="SUPFAM" id="SSF58104">
    <property type="entry name" value="Methyl-accepting chemotaxis protein (MCP) signaling domain"/>
    <property type="match status" value="1"/>
</dbReference>
<keyword evidence="2" id="KW-1003">Cell membrane</keyword>
<keyword evidence="7" id="KW-0812">Transmembrane</keyword>
<dbReference type="GO" id="GO:0005886">
    <property type="term" value="C:plasma membrane"/>
    <property type="evidence" value="ECO:0007669"/>
    <property type="project" value="UniProtKB-SubCell"/>
</dbReference>
<reference evidence="11" key="1">
    <citation type="submission" date="2014-07" db="EMBL/GenBank/DDBJ databases">
        <title>Clostridium tyrobutyricum BAS7.</title>
        <authorList>
            <person name="Kim S."/>
            <person name="Choi O."/>
            <person name="Woo H.M."/>
            <person name="Sang B.-I."/>
            <person name="Um Y."/>
        </authorList>
    </citation>
    <scope>NUCLEOTIDE SEQUENCE</scope>
    <source>
        <strain evidence="11">BAS7</strain>
    </source>
</reference>
<dbReference type="AlphaFoldDB" id="A0A0A7HGT8"/>
<dbReference type="InterPro" id="IPR000727">
    <property type="entry name" value="T_SNARE_dom"/>
</dbReference>
<comment type="similarity">
    <text evidence="4">Belongs to the methyl-accepting chemotaxis (MCP) protein family.</text>
</comment>
<evidence type="ECO:0000259" key="9">
    <source>
        <dbReference type="PROSITE" id="PS50192"/>
    </source>
</evidence>
<gene>
    <name evidence="11" type="primary">tar</name>
    <name evidence="11" type="ORF">CTB_23880</name>
</gene>
<keyword evidence="3 5" id="KW-0807">Transducer</keyword>
<evidence type="ECO:0000256" key="5">
    <source>
        <dbReference type="PROSITE-ProRule" id="PRU00284"/>
    </source>
</evidence>
<proteinExistence type="inferred from homology"/>
<evidence type="ECO:0000313" key="11">
    <source>
        <dbReference type="EMBL" id="AIZ03752.1"/>
    </source>
</evidence>
<feature type="domain" description="T-SNARE coiled-coil homology" evidence="9">
    <location>
        <begin position="453"/>
        <end position="515"/>
    </location>
</feature>
<dbReference type="Pfam" id="PF00672">
    <property type="entry name" value="HAMP"/>
    <property type="match status" value="1"/>
</dbReference>
<evidence type="ECO:0000259" key="8">
    <source>
        <dbReference type="PROSITE" id="PS50111"/>
    </source>
</evidence>
<evidence type="ECO:0008006" key="12">
    <source>
        <dbReference type="Google" id="ProtNLM"/>
    </source>
</evidence>
<feature type="region of interest" description="Disordered" evidence="6">
    <location>
        <begin position="313"/>
        <end position="338"/>
    </location>
</feature>
<dbReference type="InterPro" id="IPR004089">
    <property type="entry name" value="MCPsignal_dom"/>
</dbReference>
<dbReference type="PROSITE" id="PS51257">
    <property type="entry name" value="PROKAR_LIPOPROTEIN"/>
    <property type="match status" value="1"/>
</dbReference>
<name>A0A0A7HGT8_CLOTY</name>
<accession>A0A0A7HGT8</accession>
<feature type="transmembrane region" description="Helical" evidence="7">
    <location>
        <begin position="183"/>
        <end position="211"/>
    </location>
</feature>
<dbReference type="InterPro" id="IPR004090">
    <property type="entry name" value="Chemotax_Me-accpt_rcpt"/>
</dbReference>
<keyword evidence="2" id="KW-0997">Cell inner membrane</keyword>
<dbReference type="InterPro" id="IPR003660">
    <property type="entry name" value="HAMP_dom"/>
</dbReference>
<dbReference type="PROSITE" id="PS50885">
    <property type="entry name" value="HAMP"/>
    <property type="match status" value="1"/>
</dbReference>
<dbReference type="PANTHER" id="PTHR32089">
    <property type="entry name" value="METHYL-ACCEPTING CHEMOTAXIS PROTEIN MCPB"/>
    <property type="match status" value="1"/>
</dbReference>
<dbReference type="PRINTS" id="PR00260">
    <property type="entry name" value="CHEMTRNSDUCR"/>
</dbReference>
<dbReference type="GO" id="GO:0004888">
    <property type="term" value="F:transmembrane signaling receptor activity"/>
    <property type="evidence" value="ECO:0007669"/>
    <property type="project" value="InterPro"/>
</dbReference>
<dbReference type="PROSITE" id="PS50111">
    <property type="entry name" value="CHEMOTAXIS_TRANSDUC_2"/>
    <property type="match status" value="1"/>
</dbReference>
<evidence type="ECO:0000256" key="1">
    <source>
        <dbReference type="ARBA" id="ARBA00004429"/>
    </source>
</evidence>
<feature type="domain" description="Methyl-accepting transducer" evidence="8">
    <location>
        <begin position="283"/>
        <end position="534"/>
    </location>
</feature>
<keyword evidence="7" id="KW-1133">Transmembrane helix</keyword>
<dbReference type="InterPro" id="IPR024478">
    <property type="entry name" value="HlyB_4HB_MCP"/>
</dbReference>
<evidence type="ECO:0000259" key="10">
    <source>
        <dbReference type="PROSITE" id="PS50885"/>
    </source>
</evidence>
<comment type="subcellular location">
    <subcellularLocation>
        <location evidence="1">Cell inner membrane</location>
        <topology evidence="1">Multi-pass membrane protein</topology>
    </subcellularLocation>
</comment>
<dbReference type="EMBL" id="KM108098">
    <property type="protein sequence ID" value="AIZ03752.1"/>
    <property type="molecule type" value="Genomic_DNA"/>
</dbReference>
<evidence type="ECO:0000256" key="7">
    <source>
        <dbReference type="SAM" id="Phobius"/>
    </source>
</evidence>
<sequence length="571" mass="62184">MNFFNKMKVKKTMLLSFCVVAIFIVIVGAIGCINIKRINSASNQLYNEDLKTIKNLDKFDANTMHLRLEIINLVESRDKNKTADTLKTISPYKDENDRILTLYKQSNLTSEQKTLVSQLDNELISWRTIYNKILNLMAAGKYDDAMLLNKQAASYRNKLTSTIEKLIQITVQNSKSSNIKNNALYTSSLIAIILITIIGLTIAILLGNILASSTGKVLNKILLFANSLSNGDLTKRLSISSKNEFGIISNALNNATEDIKNLVSEITSSIKTINSSSQDLSATTEEISSMMSSVNESTAQIAEGSQNLSSITEEISASSEEMEANTSELSGKANEASKSSVEIKNRAVKIKQKASKSIEESASVYEEKNNKILKAIEDGKVVSEVKTMAASIGNIAEQTNLLALNAAIEAARAGEQGKGFSVVADEVRKLAEESSTTVESINKMVLAVETAFKNLSDSSKEVLEYIANNVKPNYQFLMDTGIQYEKDSEFINTISKEIDSSSKQMHEAVSQVSTAIQSAASTAEESASGSEEILGSVGEVTKAIEEISVSSQSQSEMAEKLSAMIDKFTIN</sequence>
<dbReference type="Gene3D" id="1.10.287.950">
    <property type="entry name" value="Methyl-accepting chemotaxis protein"/>
    <property type="match status" value="1"/>
</dbReference>
<dbReference type="PANTHER" id="PTHR32089:SF112">
    <property type="entry name" value="LYSOZYME-LIKE PROTEIN-RELATED"/>
    <property type="match status" value="1"/>
</dbReference>
<keyword evidence="7" id="KW-0472">Membrane</keyword>
<dbReference type="GO" id="GO:0006935">
    <property type="term" value="P:chemotaxis"/>
    <property type="evidence" value="ECO:0007669"/>
    <property type="project" value="InterPro"/>
</dbReference>
<evidence type="ECO:0000256" key="2">
    <source>
        <dbReference type="ARBA" id="ARBA00022519"/>
    </source>
</evidence>
<feature type="domain" description="HAMP" evidence="10">
    <location>
        <begin position="212"/>
        <end position="264"/>
    </location>
</feature>
<evidence type="ECO:0000256" key="4">
    <source>
        <dbReference type="ARBA" id="ARBA00029447"/>
    </source>
</evidence>
<evidence type="ECO:0000256" key="6">
    <source>
        <dbReference type="SAM" id="MobiDB-lite"/>
    </source>
</evidence>
<dbReference type="SMART" id="SM00283">
    <property type="entry name" value="MA"/>
    <property type="match status" value="1"/>
</dbReference>
<evidence type="ECO:0000256" key="3">
    <source>
        <dbReference type="ARBA" id="ARBA00023224"/>
    </source>
</evidence>
<dbReference type="Pfam" id="PF00015">
    <property type="entry name" value="MCPsignal"/>
    <property type="match status" value="1"/>
</dbReference>
<dbReference type="CDD" id="cd06225">
    <property type="entry name" value="HAMP"/>
    <property type="match status" value="1"/>
</dbReference>
<dbReference type="Gene3D" id="6.10.340.10">
    <property type="match status" value="1"/>
</dbReference>
<dbReference type="RefSeq" id="WP_017753260.1">
    <property type="nucleotide sequence ID" value="NZ_FAXL01000010.1"/>
</dbReference>
<organism evidence="11">
    <name type="scientific">Clostridium tyrobutyricum</name>
    <dbReference type="NCBI Taxonomy" id="1519"/>
    <lineage>
        <taxon>Bacteria</taxon>
        <taxon>Bacillati</taxon>
        <taxon>Bacillota</taxon>
        <taxon>Clostridia</taxon>
        <taxon>Eubacteriales</taxon>
        <taxon>Clostridiaceae</taxon>
        <taxon>Clostridium</taxon>
    </lineage>
</organism>
<dbReference type="Pfam" id="PF12729">
    <property type="entry name" value="4HB_MCP_1"/>
    <property type="match status" value="1"/>
</dbReference>